<sequence>MGTRLHAVVGGGGYGDLRWFGDPSGRERVSIRAGRDP</sequence>
<dbReference type="HOGENOM" id="CLU_3349017_0_0_11"/>
<dbReference type="KEGG" id="scy:SCATT_35550"/>
<evidence type="ECO:0000313" key="2">
    <source>
        <dbReference type="Proteomes" id="UP000007842"/>
    </source>
</evidence>
<protein>
    <submittedName>
        <fullName evidence="1">Uncharacterized protein</fullName>
    </submittedName>
</protein>
<reference evidence="2" key="1">
    <citation type="submission" date="2011-12" db="EMBL/GenBank/DDBJ databases">
        <title>Complete genome sequence of Streptomyces cattleya strain DSM 46488.</title>
        <authorList>
            <person name="Ou H.-Y."/>
            <person name="Li P."/>
            <person name="Zhao C."/>
            <person name="O'Hagan D."/>
            <person name="Deng Z."/>
        </authorList>
    </citation>
    <scope>NUCLEOTIDE SEQUENCE [LARGE SCALE GENOMIC DNA]</scope>
    <source>
        <strain evidence="2">ATCC 35852 / DSM 46488 / JCM 4925 / NBRC 14057 / NRRL 8057</strain>
    </source>
</reference>
<gene>
    <name evidence="1" type="ordered locus">SCATT_35550</name>
</gene>
<dbReference type="Proteomes" id="UP000007842">
    <property type="component" value="Chromosome"/>
</dbReference>
<keyword evidence="2" id="KW-1185">Reference proteome</keyword>
<organism evidence="1 2">
    <name type="scientific">Streptantibioticus cattleyicolor (strain ATCC 35852 / DSM 46488 / JCM 4925 / NBRC 14057 / NRRL 8057)</name>
    <name type="common">Streptomyces cattleya</name>
    <dbReference type="NCBI Taxonomy" id="1003195"/>
    <lineage>
        <taxon>Bacteria</taxon>
        <taxon>Bacillati</taxon>
        <taxon>Actinomycetota</taxon>
        <taxon>Actinomycetes</taxon>
        <taxon>Kitasatosporales</taxon>
        <taxon>Streptomycetaceae</taxon>
        <taxon>Streptantibioticus</taxon>
    </lineage>
</organism>
<evidence type="ECO:0000313" key="1">
    <source>
        <dbReference type="EMBL" id="AEW95926.1"/>
    </source>
</evidence>
<name>G8WX21_STREN</name>
<dbReference type="AlphaFoldDB" id="G8WX21"/>
<proteinExistence type="predicted"/>
<dbReference type="EMBL" id="CP003219">
    <property type="protein sequence ID" value="AEW95926.1"/>
    <property type="molecule type" value="Genomic_DNA"/>
</dbReference>
<accession>G8WX21</accession>
<dbReference type="PATRIC" id="fig|1003195.29.peg.3549"/>